<dbReference type="OrthoDB" id="9807502at2"/>
<keyword evidence="6" id="KW-1185">Reference proteome</keyword>
<dbReference type="GO" id="GO:0016990">
    <property type="term" value="F:arginine deiminase activity"/>
    <property type="evidence" value="ECO:0007669"/>
    <property type="project" value="UniProtKB-EC"/>
</dbReference>
<dbReference type="PANTHER" id="PTHR47271:SF2">
    <property type="entry name" value="ARGININE DEIMINASE"/>
    <property type="match status" value="1"/>
</dbReference>
<dbReference type="AlphaFoldDB" id="A0A545TKQ1"/>
<evidence type="ECO:0000256" key="1">
    <source>
        <dbReference type="ARBA" id="ARBA00005213"/>
    </source>
</evidence>
<accession>A0A545TKQ1</accession>
<sequence>MPGARQREETREETREEAGPATGTKRSWGINNDTASLRDVLLGKPEYYRWVEAGPLIGRTLANAHKTGVKFDLQTAMAQHAEMVSIYEDNGVACHYLEADPVLHRNFFARDSSAMTPWGALICHMQLKVRRADYVTAIRFYQEKAIPIWNFATAGHFEGGDFVILEPGRVLIGYCGERSEKEGAEQVADFVRGEGWEAVTAPISREFVHMDGLVVPLAEKLLVACVDALEPWLVAQLKEWGFDFVDVPYREAKNLGVNLVALGNGKVLSMKGASELNEKMRALGFTVYDPDMSMFTLGGGGVHCLCQALCRDAL</sequence>
<dbReference type="Pfam" id="PF19420">
    <property type="entry name" value="DDAH_eukar"/>
    <property type="match status" value="1"/>
</dbReference>
<name>A0A545TKQ1_9PROT</name>
<dbReference type="PANTHER" id="PTHR47271">
    <property type="entry name" value="ARGININE DEIMINASE"/>
    <property type="match status" value="1"/>
</dbReference>
<dbReference type="GO" id="GO:0016740">
    <property type="term" value="F:transferase activity"/>
    <property type="evidence" value="ECO:0007669"/>
    <property type="project" value="UniProtKB-KW"/>
</dbReference>
<evidence type="ECO:0000313" key="6">
    <source>
        <dbReference type="Proteomes" id="UP000315252"/>
    </source>
</evidence>
<comment type="caution">
    <text evidence="5">The sequence shown here is derived from an EMBL/GenBank/DDBJ whole genome shotgun (WGS) entry which is preliminary data.</text>
</comment>
<gene>
    <name evidence="5" type="ORF">FKG95_19795</name>
</gene>
<evidence type="ECO:0000256" key="4">
    <source>
        <dbReference type="SAM" id="MobiDB-lite"/>
    </source>
</evidence>
<proteinExistence type="predicted"/>
<dbReference type="Gene3D" id="3.75.10.10">
    <property type="entry name" value="L-arginine/glycine Amidinotransferase, Chain A"/>
    <property type="match status" value="1"/>
</dbReference>
<dbReference type="Proteomes" id="UP000315252">
    <property type="component" value="Unassembled WGS sequence"/>
</dbReference>
<dbReference type="SUPFAM" id="SSF55909">
    <property type="entry name" value="Pentein"/>
    <property type="match status" value="1"/>
</dbReference>
<dbReference type="EC" id="3.5.3.6" evidence="2"/>
<comment type="catalytic activity">
    <reaction evidence="3">
        <text>L-arginine + H2O = L-citrulline + NH4(+)</text>
        <dbReference type="Rhea" id="RHEA:19597"/>
        <dbReference type="ChEBI" id="CHEBI:15377"/>
        <dbReference type="ChEBI" id="CHEBI:28938"/>
        <dbReference type="ChEBI" id="CHEBI:32682"/>
        <dbReference type="ChEBI" id="CHEBI:57743"/>
        <dbReference type="EC" id="3.5.3.6"/>
    </reaction>
</comment>
<evidence type="ECO:0000256" key="3">
    <source>
        <dbReference type="ARBA" id="ARBA00049429"/>
    </source>
</evidence>
<protein>
    <recommendedName>
        <fullName evidence="2">arginine deiminase</fullName>
        <ecNumber evidence="2">3.5.3.6</ecNumber>
    </recommendedName>
</protein>
<dbReference type="EMBL" id="VHSH01000007">
    <property type="protein sequence ID" value="TQV77803.1"/>
    <property type="molecule type" value="Genomic_DNA"/>
</dbReference>
<organism evidence="5 6">
    <name type="scientific">Denitrobaculum tricleocarpae</name>
    <dbReference type="NCBI Taxonomy" id="2591009"/>
    <lineage>
        <taxon>Bacteria</taxon>
        <taxon>Pseudomonadati</taxon>
        <taxon>Pseudomonadota</taxon>
        <taxon>Alphaproteobacteria</taxon>
        <taxon>Rhodospirillales</taxon>
        <taxon>Rhodospirillaceae</taxon>
        <taxon>Denitrobaculum</taxon>
    </lineage>
</organism>
<evidence type="ECO:0000313" key="5">
    <source>
        <dbReference type="EMBL" id="TQV77803.1"/>
    </source>
</evidence>
<reference evidence="5 6" key="1">
    <citation type="submission" date="2019-06" db="EMBL/GenBank/DDBJ databases">
        <title>Whole genome sequence for Rhodospirillaceae sp. R148.</title>
        <authorList>
            <person name="Wang G."/>
        </authorList>
    </citation>
    <scope>NUCLEOTIDE SEQUENCE [LARGE SCALE GENOMIC DNA]</scope>
    <source>
        <strain evidence="5 6">R148</strain>
    </source>
</reference>
<feature type="region of interest" description="Disordered" evidence="4">
    <location>
        <begin position="1"/>
        <end position="29"/>
    </location>
</feature>
<keyword evidence="5" id="KW-0808">Transferase</keyword>
<feature type="compositionally biased region" description="Basic and acidic residues" evidence="4">
    <location>
        <begin position="1"/>
        <end position="18"/>
    </location>
</feature>
<evidence type="ECO:0000256" key="2">
    <source>
        <dbReference type="ARBA" id="ARBA00012171"/>
    </source>
</evidence>
<dbReference type="GO" id="GO:0019546">
    <property type="term" value="P:L-arginine deiminase pathway"/>
    <property type="evidence" value="ECO:0007669"/>
    <property type="project" value="TreeGrafter"/>
</dbReference>
<comment type="pathway">
    <text evidence="1">Amino-acid degradation; L-arginine degradation via ADI pathway; carbamoyl phosphate from L-arginine: step 1/2.</text>
</comment>